<comment type="similarity">
    <text evidence="10">Belongs to the PlsY family.</text>
</comment>
<evidence type="ECO:0000256" key="10">
    <source>
        <dbReference type="HAMAP-Rule" id="MF_01043"/>
    </source>
</evidence>
<evidence type="ECO:0000256" key="2">
    <source>
        <dbReference type="ARBA" id="ARBA00022516"/>
    </source>
</evidence>
<feature type="transmembrane region" description="Helical" evidence="10">
    <location>
        <begin position="73"/>
        <end position="93"/>
    </location>
</feature>
<evidence type="ECO:0000256" key="4">
    <source>
        <dbReference type="ARBA" id="ARBA00022692"/>
    </source>
</evidence>
<feature type="transmembrane region" description="Helical" evidence="10">
    <location>
        <begin position="105"/>
        <end position="130"/>
    </location>
</feature>
<dbReference type="UniPathway" id="UPA00085"/>
<evidence type="ECO:0000256" key="6">
    <source>
        <dbReference type="ARBA" id="ARBA00023098"/>
    </source>
</evidence>
<evidence type="ECO:0000313" key="12">
    <source>
        <dbReference type="Proteomes" id="UP000323732"/>
    </source>
</evidence>
<evidence type="ECO:0000256" key="8">
    <source>
        <dbReference type="ARBA" id="ARBA00023209"/>
    </source>
</evidence>
<evidence type="ECO:0000256" key="5">
    <source>
        <dbReference type="ARBA" id="ARBA00022989"/>
    </source>
</evidence>
<dbReference type="Pfam" id="PF02660">
    <property type="entry name" value="G3P_acyltransf"/>
    <property type="match status" value="1"/>
</dbReference>
<keyword evidence="1 10" id="KW-1003">Cell membrane</keyword>
<keyword evidence="5 10" id="KW-1133">Transmembrane helix</keyword>
<comment type="subunit">
    <text evidence="10">Probably interacts with PlsX.</text>
</comment>
<comment type="function">
    <text evidence="10">Catalyzes the transfer of an acyl group from acyl-phosphate (acyl-PO(4)) to glycerol-3-phosphate (G3P) to form lysophosphatidic acid (LPA). This enzyme utilizes acyl-phosphate as fatty acyl donor, but not acyl-CoA or acyl-ACP.</text>
</comment>
<evidence type="ECO:0000256" key="3">
    <source>
        <dbReference type="ARBA" id="ARBA00022679"/>
    </source>
</evidence>
<keyword evidence="2 10" id="KW-0444">Lipid biosynthesis</keyword>
<evidence type="ECO:0000256" key="9">
    <source>
        <dbReference type="ARBA" id="ARBA00023264"/>
    </source>
</evidence>
<comment type="caution">
    <text evidence="11">The sequence shown here is derived from an EMBL/GenBank/DDBJ whole genome shotgun (WGS) entry which is preliminary data.</text>
</comment>
<dbReference type="RefSeq" id="WP_148949248.1">
    <property type="nucleotide sequence ID" value="NZ_VTES01000002.1"/>
</dbReference>
<evidence type="ECO:0000256" key="7">
    <source>
        <dbReference type="ARBA" id="ARBA00023136"/>
    </source>
</evidence>
<dbReference type="GO" id="GO:0008654">
    <property type="term" value="P:phospholipid biosynthetic process"/>
    <property type="evidence" value="ECO:0007669"/>
    <property type="project" value="UniProtKB-UniRule"/>
</dbReference>
<evidence type="ECO:0000256" key="1">
    <source>
        <dbReference type="ARBA" id="ARBA00022475"/>
    </source>
</evidence>
<dbReference type="Proteomes" id="UP000323732">
    <property type="component" value="Unassembled WGS sequence"/>
</dbReference>
<dbReference type="EMBL" id="VTES01000002">
    <property type="protein sequence ID" value="TYS64754.1"/>
    <property type="molecule type" value="Genomic_DNA"/>
</dbReference>
<comment type="catalytic activity">
    <reaction evidence="10">
        <text>an acyl phosphate + sn-glycerol 3-phosphate = a 1-acyl-sn-glycero-3-phosphate + phosphate</text>
        <dbReference type="Rhea" id="RHEA:34075"/>
        <dbReference type="ChEBI" id="CHEBI:43474"/>
        <dbReference type="ChEBI" id="CHEBI:57597"/>
        <dbReference type="ChEBI" id="CHEBI:57970"/>
        <dbReference type="ChEBI" id="CHEBI:59918"/>
        <dbReference type="EC" id="2.3.1.275"/>
    </reaction>
</comment>
<dbReference type="GO" id="GO:0043772">
    <property type="term" value="F:acyl-phosphate glycerol-3-phosphate acyltransferase activity"/>
    <property type="evidence" value="ECO:0007669"/>
    <property type="project" value="UniProtKB-UniRule"/>
</dbReference>
<organism evidence="11 12">
    <name type="scientific">Bacillus infantis</name>
    <dbReference type="NCBI Taxonomy" id="324767"/>
    <lineage>
        <taxon>Bacteria</taxon>
        <taxon>Bacillati</taxon>
        <taxon>Bacillota</taxon>
        <taxon>Bacilli</taxon>
        <taxon>Bacillales</taxon>
        <taxon>Bacillaceae</taxon>
        <taxon>Bacillus</taxon>
    </lineage>
</organism>
<proteinExistence type="inferred from homology"/>
<protein>
    <recommendedName>
        <fullName evidence="10">Glycerol-3-phosphate acyltransferase</fullName>
    </recommendedName>
    <alternativeName>
        <fullName evidence="10">Acyl-PO4 G3P acyltransferase</fullName>
    </alternativeName>
    <alternativeName>
        <fullName evidence="10">Acyl-phosphate--glycerol-3-phosphate acyltransferase</fullName>
    </alternativeName>
    <alternativeName>
        <fullName evidence="10">G3P acyltransferase</fullName>
        <shortName evidence="10">GPAT</shortName>
        <ecNumber evidence="10">2.3.1.275</ecNumber>
    </alternativeName>
    <alternativeName>
        <fullName evidence="10">Lysophosphatidic acid synthase</fullName>
        <shortName evidence="10">LPA synthase</shortName>
    </alternativeName>
</protein>
<dbReference type="GO" id="GO:0005886">
    <property type="term" value="C:plasma membrane"/>
    <property type="evidence" value="ECO:0007669"/>
    <property type="project" value="UniProtKB-SubCell"/>
</dbReference>
<keyword evidence="3 10" id="KW-0808">Transferase</keyword>
<keyword evidence="7 10" id="KW-0472">Membrane</keyword>
<dbReference type="InterPro" id="IPR003811">
    <property type="entry name" value="G3P_acylTferase_PlsY"/>
</dbReference>
<keyword evidence="8 10" id="KW-0594">Phospholipid biosynthesis</keyword>
<comment type="subcellular location">
    <subcellularLocation>
        <location evidence="10">Cell membrane</location>
        <topology evidence="10">Multi-pass membrane protein</topology>
    </subcellularLocation>
</comment>
<feature type="transmembrane region" description="Helical" evidence="10">
    <location>
        <begin position="6"/>
        <end position="23"/>
    </location>
</feature>
<evidence type="ECO:0000313" key="11">
    <source>
        <dbReference type="EMBL" id="TYS64754.1"/>
    </source>
</evidence>
<dbReference type="PANTHER" id="PTHR30309">
    <property type="entry name" value="INNER MEMBRANE PROTEIN YGIH"/>
    <property type="match status" value="1"/>
</dbReference>
<keyword evidence="6 10" id="KW-0443">Lipid metabolism</keyword>
<gene>
    <name evidence="10" type="primary">plsY</name>
    <name evidence="11" type="ORF">FZD47_05120</name>
</gene>
<feature type="transmembrane region" description="Helical" evidence="10">
    <location>
        <begin position="162"/>
        <end position="181"/>
    </location>
</feature>
<keyword evidence="11" id="KW-0012">Acyltransferase</keyword>
<reference evidence="11 12" key="1">
    <citation type="submission" date="2019-08" db="EMBL/GenBank/DDBJ databases">
        <title>Bacillus genomes from the desert of Cuatro Cienegas, Coahuila.</title>
        <authorList>
            <person name="Olmedo-Alvarez G."/>
        </authorList>
    </citation>
    <scope>NUCLEOTIDE SEQUENCE [LARGE SCALE GENOMIC DNA]</scope>
    <source>
        <strain evidence="11 12">CH37_1T</strain>
    </source>
</reference>
<keyword evidence="4 10" id="KW-0812">Transmembrane</keyword>
<dbReference type="PANTHER" id="PTHR30309:SF0">
    <property type="entry name" value="GLYCEROL-3-PHOSPHATE ACYLTRANSFERASE-RELATED"/>
    <property type="match status" value="1"/>
</dbReference>
<dbReference type="HAMAP" id="MF_01043">
    <property type="entry name" value="PlsY"/>
    <property type="match status" value="1"/>
</dbReference>
<dbReference type="EC" id="2.3.1.275" evidence="10"/>
<accession>A0A5D4SR45</accession>
<sequence>MYTAAAFIFCYLAGCINGAYLLARKWQGKDIRQMGSGNAGARNAGRELGKRGFFYTILIDAGKTVAALAAADAFLGHSALLVCAFAVLCGHIWPAPLGFRGGKGVVVYLASALYLAPASLLAAFIVLLAGWSVTRRFTVPGLIAMAAMPVSIYLLAGDVPAAVAFVIMLLIVIAAHNDFFIRKWPSRKALSSQKAPPFPDKTVELGAQMR</sequence>
<comment type="pathway">
    <text evidence="10">Lipid metabolism; phospholipid metabolism.</text>
</comment>
<name>A0A5D4SR45_9BACI</name>
<dbReference type="AlphaFoldDB" id="A0A5D4SR45"/>
<keyword evidence="9 10" id="KW-1208">Phospholipid metabolism</keyword>
<dbReference type="SMART" id="SM01207">
    <property type="entry name" value="G3P_acyltransf"/>
    <property type="match status" value="1"/>
</dbReference>